<dbReference type="InterPro" id="IPR047801">
    <property type="entry name" value="Peptidase_C45"/>
</dbReference>
<dbReference type="Proteomes" id="UP000433577">
    <property type="component" value="Chromosome 2"/>
</dbReference>
<dbReference type="EMBL" id="CP046914">
    <property type="protein sequence ID" value="QGZ63282.1"/>
    <property type="molecule type" value="Genomic_DNA"/>
</dbReference>
<dbReference type="InterPro" id="IPR047794">
    <property type="entry name" value="C45_proenzyme-like"/>
</dbReference>
<dbReference type="InterPro" id="IPR005079">
    <property type="entry name" value="Peptidase_C45_hydrolase"/>
</dbReference>
<organism evidence="2 3">
    <name type="scientific">Paraburkholderia acidisoli</name>
    <dbReference type="NCBI Taxonomy" id="2571748"/>
    <lineage>
        <taxon>Bacteria</taxon>
        <taxon>Pseudomonadati</taxon>
        <taxon>Pseudomonadota</taxon>
        <taxon>Betaproteobacteria</taxon>
        <taxon>Burkholderiales</taxon>
        <taxon>Burkholderiaceae</taxon>
        <taxon>Paraburkholderia</taxon>
    </lineage>
</organism>
<protein>
    <submittedName>
        <fullName evidence="2">Peptidase C45</fullName>
    </submittedName>
</protein>
<dbReference type="Pfam" id="PF03417">
    <property type="entry name" value="AAT"/>
    <property type="match status" value="1"/>
</dbReference>
<evidence type="ECO:0000259" key="1">
    <source>
        <dbReference type="Pfam" id="PF03417"/>
    </source>
</evidence>
<feature type="domain" description="Peptidase C45 hydrolase" evidence="1">
    <location>
        <begin position="108"/>
        <end position="335"/>
    </location>
</feature>
<sequence>MQALKTFRAGGTPEAIGRQLGAFAKPVFASYMAQSSAWRAVSRWRGSAFARELRAAAERYFPAHVAELDAMAHALDWPADDLFLWNCRGELIHNAPDGCTTLAARTASGGLIAHNEDGDPWLLGRCGVVEVEPEGKPGFTSFYYPGSLPGHTFAATRAGLAQAINNVRIREPRAGVPRMILARAVLDAASLEDALALLRDTPRASGFHHTLGGTDAAGVVRVFSIEATARRCSPVEVEAPSGHANHLIHAGCEHEPQIVTDSSRDRQARLAELLPALLPDVPRDSPPAPKAAGDAFVRALQDRAGAGLPIFRDDPHDPDDENTLATACLRVEPGGVALGVWQGGACVLDRRIGTTRSPH</sequence>
<gene>
    <name evidence="2" type="ORF">FAZ98_15880</name>
</gene>
<dbReference type="OrthoDB" id="6793339at2"/>
<keyword evidence="3" id="KW-1185">Reference proteome</keyword>
<proteinExistence type="predicted"/>
<dbReference type="KEGG" id="pacs:FAZ98_15880"/>
<dbReference type="NCBIfam" id="NF040521">
    <property type="entry name" value="C45_proenzyme"/>
    <property type="match status" value="1"/>
</dbReference>
<accession>A0A7Z2GK40</accession>
<dbReference type="AlphaFoldDB" id="A0A7Z2GK40"/>
<evidence type="ECO:0000313" key="2">
    <source>
        <dbReference type="EMBL" id="QGZ63282.1"/>
    </source>
</evidence>
<dbReference type="PANTHER" id="PTHR34180">
    <property type="entry name" value="PEPTIDASE C45"/>
    <property type="match status" value="1"/>
</dbReference>
<dbReference type="RefSeq" id="WP_158952275.1">
    <property type="nucleotide sequence ID" value="NZ_CP046914.1"/>
</dbReference>
<dbReference type="PANTHER" id="PTHR34180:SF1">
    <property type="entry name" value="BETA-ALANYL-DOPAMINE_CARCININE HYDROLASE"/>
    <property type="match status" value="1"/>
</dbReference>
<reference evidence="2 3" key="1">
    <citation type="submission" date="2019-12" db="EMBL/GenBank/DDBJ databases">
        <title>Paraburkholderia acidiphila 7Q-K02 sp. nov and Paraburkholderia acidisoli DHF22 sp. nov., two strains isolated from forest soil.</title>
        <authorList>
            <person name="Gao Z."/>
            <person name="Qiu L."/>
        </authorList>
    </citation>
    <scope>NUCLEOTIDE SEQUENCE [LARGE SCALE GENOMIC DNA]</scope>
    <source>
        <strain evidence="2 3">DHF22</strain>
    </source>
</reference>
<name>A0A7Z2GK40_9BURK</name>
<dbReference type="Gene3D" id="3.60.60.10">
    <property type="entry name" value="Penicillin V Acylase, Chain A"/>
    <property type="match status" value="1"/>
</dbReference>
<evidence type="ECO:0000313" key="3">
    <source>
        <dbReference type="Proteomes" id="UP000433577"/>
    </source>
</evidence>